<dbReference type="RefSeq" id="XP_011640571.2">
    <property type="nucleotide sequence ID" value="XM_011642269.2"/>
</dbReference>
<dbReference type="InterPro" id="IPR055470">
    <property type="entry name" value="DUF7042"/>
</dbReference>
<name>A0A6I9WDV5_9HYME</name>
<dbReference type="Pfam" id="PF23071">
    <property type="entry name" value="DUF7044"/>
    <property type="match status" value="1"/>
</dbReference>
<dbReference type="KEGG" id="pbar:105429350"/>
<feature type="domain" description="DUF7042" evidence="2">
    <location>
        <begin position="218"/>
        <end position="277"/>
    </location>
</feature>
<dbReference type="Pfam" id="PF23070">
    <property type="entry name" value="DUF7043"/>
    <property type="match status" value="1"/>
</dbReference>
<keyword evidence="1" id="KW-1133">Transmembrane helix</keyword>
<organism evidence="5 6">
    <name type="scientific">Pogonomyrmex barbatus</name>
    <name type="common">red harvester ant</name>
    <dbReference type="NCBI Taxonomy" id="144034"/>
    <lineage>
        <taxon>Eukaryota</taxon>
        <taxon>Metazoa</taxon>
        <taxon>Ecdysozoa</taxon>
        <taxon>Arthropoda</taxon>
        <taxon>Hexapoda</taxon>
        <taxon>Insecta</taxon>
        <taxon>Pterygota</taxon>
        <taxon>Neoptera</taxon>
        <taxon>Endopterygota</taxon>
        <taxon>Hymenoptera</taxon>
        <taxon>Apocrita</taxon>
        <taxon>Aculeata</taxon>
        <taxon>Formicoidea</taxon>
        <taxon>Formicidae</taxon>
        <taxon>Myrmicinae</taxon>
        <taxon>Pogonomyrmex</taxon>
    </lineage>
</organism>
<reference evidence="6" key="1">
    <citation type="submission" date="2025-08" db="UniProtKB">
        <authorList>
            <consortium name="RefSeq"/>
        </authorList>
    </citation>
    <scope>IDENTIFICATION</scope>
</reference>
<dbReference type="InterPro" id="IPR055471">
    <property type="entry name" value="DUF7043"/>
</dbReference>
<dbReference type="PANTHER" id="PTHR22255">
    <property type="entry name" value="LP06548P"/>
    <property type="match status" value="1"/>
</dbReference>
<dbReference type="InterPro" id="IPR055472">
    <property type="entry name" value="DUF7044"/>
</dbReference>
<dbReference type="GeneID" id="105429350"/>
<feature type="domain" description="DUF7044" evidence="4">
    <location>
        <begin position="115"/>
        <end position="199"/>
    </location>
</feature>
<keyword evidence="5" id="KW-1185">Reference proteome</keyword>
<evidence type="ECO:0000259" key="4">
    <source>
        <dbReference type="Pfam" id="PF23071"/>
    </source>
</evidence>
<feature type="domain" description="DUF7043" evidence="3">
    <location>
        <begin position="309"/>
        <end position="425"/>
    </location>
</feature>
<proteinExistence type="predicted"/>
<dbReference type="PANTHER" id="PTHR22255:SF9">
    <property type="entry name" value="LP06548P"/>
    <property type="match status" value="1"/>
</dbReference>
<dbReference type="AlphaFoldDB" id="A0A6I9WDV5"/>
<keyword evidence="1" id="KW-0812">Transmembrane</keyword>
<dbReference type="GO" id="GO:0061909">
    <property type="term" value="P:autophagosome-lysosome fusion"/>
    <property type="evidence" value="ECO:0007669"/>
    <property type="project" value="TreeGrafter"/>
</dbReference>
<gene>
    <name evidence="6" type="primary">LOC105429350</name>
</gene>
<evidence type="ECO:0000259" key="3">
    <source>
        <dbReference type="Pfam" id="PF23070"/>
    </source>
</evidence>
<accession>A0A6I9WDV5</accession>
<dbReference type="OrthoDB" id="9979716at2759"/>
<evidence type="ECO:0000313" key="5">
    <source>
        <dbReference type="Proteomes" id="UP000504615"/>
    </source>
</evidence>
<dbReference type="Pfam" id="PF23069">
    <property type="entry name" value="DUF7042"/>
    <property type="match status" value="1"/>
</dbReference>
<dbReference type="Proteomes" id="UP000504615">
    <property type="component" value="Unplaced"/>
</dbReference>
<keyword evidence="1" id="KW-0472">Membrane</keyword>
<evidence type="ECO:0000313" key="6">
    <source>
        <dbReference type="RefSeq" id="XP_011640571.2"/>
    </source>
</evidence>
<evidence type="ECO:0000256" key="1">
    <source>
        <dbReference type="SAM" id="Phobius"/>
    </source>
</evidence>
<evidence type="ECO:0000259" key="2">
    <source>
        <dbReference type="Pfam" id="PF23069"/>
    </source>
</evidence>
<protein>
    <submittedName>
        <fullName evidence="6">Uncharacterized protein LOC105429350</fullName>
    </submittedName>
</protein>
<feature type="transmembrane region" description="Helical" evidence="1">
    <location>
        <begin position="604"/>
        <end position="626"/>
    </location>
</feature>
<sequence length="627" mass="70268">MESPGNESSCDSYSTACDRNSAGGTRHIVFNVLLLQYFWNHAPWNTGILRRKTVLFYLANNFGYKSMRGSVTGPQSRDKYVLDDQITVGHSKMNWPLVLTCFLLPQSCILGASRGCTFPEEWYGRWFQSGITDLVTVNGSEITSKGFCIEKNGDKFLVHDTKYRCYRCIVMHAQHANVLQYKETYCTSDSPEPSLLTQCGTLTSDATLISLFRSNAAPLPCPIKGPLEFTYSQGEGECNSPQSRAEACTQDSRLLLRYQACANVHSSESVGQKISCTCAKFALRRETSATKRGIFFPQPSFYVTEKPPEHCTYPSWVVAGKSWVALDRMASRLLASPYNLTILDRNETRLVCHSVVSIDEHRYHHSMPIDKENQKQFVAKATRDCKNGYVCVMFHKRDEHVIEMQLSEWGQQPDDICNSSTFNSHTMPYTTFITSDPMTRQCPNLGRYEIVSLFRPPNADNVENVLTVDGEQNVANAAEVHDVRVPSTAFPSQCHHGSVRRLDIGCRTPDRMEFATSCSDEALSEYLCHGTWVENDTAYLVASTDVGRYCLVYSASAATTGSRELSVTGHLASCPRASHRHPVSWQVNLTSYAQCGDVSSGTMWVLRMPISLLHILFGTLLARYIAR</sequence>